<sequence>MAAVVESAPTAATTNQQQQQPGGGGGGGGGEVSLGKGAWDCDKNEEIPPHLEAEVFEEIATMDLPFEGIPTIPPRTNMTHMAFFCNGCRYRVEAYPDWTAARVKQALFNGGIARSNNPNGITPGIQAWSDIALIYAGRQMEDTKTLESYNVPPGCKVMIAIEAAKLAPGAKPDPDSAYWN</sequence>
<dbReference type="Pfam" id="PF00240">
    <property type="entry name" value="ubiquitin"/>
    <property type="match status" value="1"/>
</dbReference>
<name>A0A830HUU9_9CHLO</name>
<gene>
    <name evidence="3" type="ORF">PPROV_000921600</name>
</gene>
<dbReference type="OrthoDB" id="1043111at2759"/>
<dbReference type="AlphaFoldDB" id="A0A830HUU9"/>
<comment type="caution">
    <text evidence="3">The sequence shown here is derived from an EMBL/GenBank/DDBJ whole genome shotgun (WGS) entry which is preliminary data.</text>
</comment>
<dbReference type="Proteomes" id="UP000660262">
    <property type="component" value="Unassembled WGS sequence"/>
</dbReference>
<feature type="compositionally biased region" description="Gly residues" evidence="1">
    <location>
        <begin position="21"/>
        <end position="32"/>
    </location>
</feature>
<dbReference type="CDD" id="cd17039">
    <property type="entry name" value="Ubl_ubiquitin_like"/>
    <property type="match status" value="1"/>
</dbReference>
<accession>A0A830HUU9</accession>
<organism evidence="3 4">
    <name type="scientific">Pycnococcus provasolii</name>
    <dbReference type="NCBI Taxonomy" id="41880"/>
    <lineage>
        <taxon>Eukaryota</taxon>
        <taxon>Viridiplantae</taxon>
        <taxon>Chlorophyta</taxon>
        <taxon>Pseudoscourfieldiophyceae</taxon>
        <taxon>Pseudoscourfieldiales</taxon>
        <taxon>Pycnococcaceae</taxon>
        <taxon>Pycnococcus</taxon>
    </lineage>
</organism>
<proteinExistence type="predicted"/>
<evidence type="ECO:0000313" key="3">
    <source>
        <dbReference type="EMBL" id="GHP10485.1"/>
    </source>
</evidence>
<dbReference type="Gene3D" id="3.10.20.90">
    <property type="entry name" value="Phosphatidylinositol 3-kinase Catalytic Subunit, Chain A, domain 1"/>
    <property type="match status" value="1"/>
</dbReference>
<dbReference type="InterPro" id="IPR000626">
    <property type="entry name" value="Ubiquitin-like_dom"/>
</dbReference>
<protein>
    <recommendedName>
        <fullName evidence="2">Ubiquitin-like domain-containing protein</fullName>
    </recommendedName>
</protein>
<feature type="domain" description="Ubiquitin-like" evidence="2">
    <location>
        <begin position="133"/>
        <end position="162"/>
    </location>
</feature>
<evidence type="ECO:0000313" key="4">
    <source>
        <dbReference type="Proteomes" id="UP000660262"/>
    </source>
</evidence>
<evidence type="ECO:0000256" key="1">
    <source>
        <dbReference type="SAM" id="MobiDB-lite"/>
    </source>
</evidence>
<dbReference type="EMBL" id="BNJQ01000029">
    <property type="protein sequence ID" value="GHP10485.1"/>
    <property type="molecule type" value="Genomic_DNA"/>
</dbReference>
<dbReference type="InterPro" id="IPR029071">
    <property type="entry name" value="Ubiquitin-like_domsf"/>
</dbReference>
<reference evidence="3" key="1">
    <citation type="submission" date="2020-10" db="EMBL/GenBank/DDBJ databases">
        <title>Unveiling of a novel bifunctional photoreceptor, Dualchrome1, isolated from a cosmopolitan green alga.</title>
        <authorList>
            <person name="Suzuki S."/>
            <person name="Kawachi M."/>
        </authorList>
    </citation>
    <scope>NUCLEOTIDE SEQUENCE</scope>
    <source>
        <strain evidence="3">NIES 2893</strain>
    </source>
</reference>
<dbReference type="SUPFAM" id="SSF54236">
    <property type="entry name" value="Ubiquitin-like"/>
    <property type="match status" value="1"/>
</dbReference>
<keyword evidence="4" id="KW-1185">Reference proteome</keyword>
<feature type="region of interest" description="Disordered" evidence="1">
    <location>
        <begin position="1"/>
        <end position="44"/>
    </location>
</feature>
<dbReference type="PROSITE" id="PS50053">
    <property type="entry name" value="UBIQUITIN_2"/>
    <property type="match status" value="1"/>
</dbReference>
<evidence type="ECO:0000259" key="2">
    <source>
        <dbReference type="PROSITE" id="PS50053"/>
    </source>
</evidence>